<keyword evidence="5" id="KW-1185">Reference proteome</keyword>
<sequence length="135" mass="15587">MIASLAFLITLSVMAKCESNSVWLEPQMSSQSEMYSLMDRYREDILSIRPNIVFCCACKEIIKKAKAKIYKTIQEKIQEKCSSYIELFSKMCFKVANNYKKAIMRILFPGGRPIRTCRLLRLCGSKLGENKECTF</sequence>
<dbReference type="EMBL" id="SOYY01000015">
    <property type="protein sequence ID" value="KAA0711138.1"/>
    <property type="molecule type" value="Genomic_DNA"/>
</dbReference>
<evidence type="ECO:0000313" key="5">
    <source>
        <dbReference type="Proteomes" id="UP000324632"/>
    </source>
</evidence>
<comment type="caution">
    <text evidence="4">The sequence shown here is derived from an EMBL/GenBank/DDBJ whole genome shotgun (WGS) entry which is preliminary data.</text>
</comment>
<dbReference type="InterPro" id="IPR011001">
    <property type="entry name" value="Saposin-like"/>
</dbReference>
<keyword evidence="1" id="KW-1015">Disulfide bond</keyword>
<organism evidence="4 5">
    <name type="scientific">Triplophysa tibetana</name>
    <dbReference type="NCBI Taxonomy" id="1572043"/>
    <lineage>
        <taxon>Eukaryota</taxon>
        <taxon>Metazoa</taxon>
        <taxon>Chordata</taxon>
        <taxon>Craniata</taxon>
        <taxon>Vertebrata</taxon>
        <taxon>Euteleostomi</taxon>
        <taxon>Actinopterygii</taxon>
        <taxon>Neopterygii</taxon>
        <taxon>Teleostei</taxon>
        <taxon>Ostariophysi</taxon>
        <taxon>Cypriniformes</taxon>
        <taxon>Nemacheilidae</taxon>
        <taxon>Triplophysa</taxon>
    </lineage>
</organism>
<accession>A0A5A9NNT5</accession>
<feature type="signal peptide" evidence="2">
    <location>
        <begin position="1"/>
        <end position="19"/>
    </location>
</feature>
<feature type="domain" description="Saposin B-type" evidence="3">
    <location>
        <begin position="51"/>
        <end position="127"/>
    </location>
</feature>
<evidence type="ECO:0000259" key="3">
    <source>
        <dbReference type="PROSITE" id="PS50015"/>
    </source>
</evidence>
<dbReference type="PROSITE" id="PS50015">
    <property type="entry name" value="SAP_B"/>
    <property type="match status" value="1"/>
</dbReference>
<feature type="chain" id="PRO_5022903789" description="Saposin B-type domain-containing protein" evidence="2">
    <location>
        <begin position="20"/>
        <end position="135"/>
    </location>
</feature>
<name>A0A5A9NNT5_9TELE</name>
<dbReference type="SUPFAM" id="SSF47862">
    <property type="entry name" value="Saposin"/>
    <property type="match status" value="1"/>
</dbReference>
<evidence type="ECO:0000256" key="1">
    <source>
        <dbReference type="ARBA" id="ARBA00023157"/>
    </source>
</evidence>
<dbReference type="Proteomes" id="UP000324632">
    <property type="component" value="Chromosome 15"/>
</dbReference>
<dbReference type="InterPro" id="IPR008139">
    <property type="entry name" value="SaposinB_dom"/>
</dbReference>
<protein>
    <recommendedName>
        <fullName evidence="3">Saposin B-type domain-containing protein</fullName>
    </recommendedName>
</protein>
<evidence type="ECO:0000256" key="2">
    <source>
        <dbReference type="SAM" id="SignalP"/>
    </source>
</evidence>
<proteinExistence type="predicted"/>
<gene>
    <name evidence="4" type="ORF">E1301_Tti002754</name>
</gene>
<reference evidence="4 5" key="1">
    <citation type="journal article" date="2019" name="Mol. Ecol. Resour.">
        <title>Chromosome-level genome assembly of Triplophysa tibetana, a fish adapted to the harsh high-altitude environment of the Tibetan Plateau.</title>
        <authorList>
            <person name="Yang X."/>
            <person name="Liu H."/>
            <person name="Ma Z."/>
            <person name="Zou Y."/>
            <person name="Zou M."/>
            <person name="Mao Y."/>
            <person name="Li X."/>
            <person name="Wang H."/>
            <person name="Chen T."/>
            <person name="Wang W."/>
            <person name="Yang R."/>
        </authorList>
    </citation>
    <scope>NUCLEOTIDE SEQUENCE [LARGE SCALE GENOMIC DNA]</scope>
    <source>
        <strain evidence="4">TTIB1903HZAU</strain>
        <tissue evidence="4">Muscle</tissue>
    </source>
</reference>
<keyword evidence="2" id="KW-0732">Signal</keyword>
<dbReference type="Gene3D" id="1.10.225.10">
    <property type="entry name" value="Saposin-like"/>
    <property type="match status" value="1"/>
</dbReference>
<evidence type="ECO:0000313" key="4">
    <source>
        <dbReference type="EMBL" id="KAA0711138.1"/>
    </source>
</evidence>
<dbReference type="AlphaFoldDB" id="A0A5A9NNT5"/>